<evidence type="ECO:0000313" key="2">
    <source>
        <dbReference type="EMBL" id="KAK1335200.1"/>
    </source>
</evidence>
<protein>
    <recommendedName>
        <fullName evidence="1">DDE-1 domain-containing protein</fullName>
    </recommendedName>
</protein>
<dbReference type="Proteomes" id="UP001177744">
    <property type="component" value="Unassembled WGS sequence"/>
</dbReference>
<dbReference type="AlphaFoldDB" id="A0AA40HPX3"/>
<gene>
    <name evidence="2" type="ORF">QTO34_004784</name>
</gene>
<dbReference type="Pfam" id="PF03184">
    <property type="entry name" value="DDE_1"/>
    <property type="match status" value="1"/>
</dbReference>
<keyword evidence="3" id="KW-1185">Reference proteome</keyword>
<sequence length="370" mass="41299">MWIRDPAGPRLPDPNSHRAIQRHSQQTILCAHSCARLRCSAFRRFSAFPPYSPDSPSMSLASQGLARNWGSVQSELGFSTVRNPCLLPTRAIQRHRQQSVLCAHSQNAGQAVSRPFLSGSVLPARPSLAASSSALSPASRLRLVLTHVGASPLLPHLRSNVVALPRHGAEESVEAFHLLWSFERCFLSACTLCSLPWQVGGKGLIKHSLSQSLIQSKVTLFSSMKAERSEEAAEEKFKASRDWFLSFKERSHLHNIKVQGEVMLGFKVSKDRLPLLLEANETGDFEFKPMLIYYSRNLRALGNYAKSSLPVLCKLNMKSLEDNSSVHSTVYEYFKPNVENYSSEKYIFPSMCYCSLTMHLITKSSDGDLQ</sequence>
<evidence type="ECO:0000259" key="1">
    <source>
        <dbReference type="Pfam" id="PF03184"/>
    </source>
</evidence>
<name>A0AA40HPX3_CNENI</name>
<feature type="domain" description="DDE-1" evidence="1">
    <location>
        <begin position="270"/>
        <end position="345"/>
    </location>
</feature>
<accession>A0AA40HPX3</accession>
<comment type="caution">
    <text evidence="2">The sequence shown here is derived from an EMBL/GenBank/DDBJ whole genome shotgun (WGS) entry which is preliminary data.</text>
</comment>
<organism evidence="2 3">
    <name type="scientific">Cnephaeus nilssonii</name>
    <name type="common">Northern bat</name>
    <name type="synonym">Eptesicus nilssonii</name>
    <dbReference type="NCBI Taxonomy" id="3371016"/>
    <lineage>
        <taxon>Eukaryota</taxon>
        <taxon>Metazoa</taxon>
        <taxon>Chordata</taxon>
        <taxon>Craniata</taxon>
        <taxon>Vertebrata</taxon>
        <taxon>Euteleostomi</taxon>
        <taxon>Mammalia</taxon>
        <taxon>Eutheria</taxon>
        <taxon>Laurasiatheria</taxon>
        <taxon>Chiroptera</taxon>
        <taxon>Yangochiroptera</taxon>
        <taxon>Vespertilionidae</taxon>
        <taxon>Cnephaeus</taxon>
    </lineage>
</organism>
<dbReference type="InterPro" id="IPR004875">
    <property type="entry name" value="DDE_SF_endonuclease_dom"/>
</dbReference>
<reference evidence="2" key="1">
    <citation type="submission" date="2023-06" db="EMBL/GenBank/DDBJ databases">
        <title>Reference genome for the Northern bat (Eptesicus nilssonii), a most northern bat species.</title>
        <authorList>
            <person name="Laine V.N."/>
            <person name="Pulliainen A.T."/>
            <person name="Lilley T.M."/>
        </authorList>
    </citation>
    <scope>NUCLEOTIDE SEQUENCE</scope>
    <source>
        <strain evidence="2">BLF_Eptnil</strain>
        <tissue evidence="2">Kidney</tissue>
    </source>
</reference>
<proteinExistence type="predicted"/>
<evidence type="ECO:0000313" key="3">
    <source>
        <dbReference type="Proteomes" id="UP001177744"/>
    </source>
</evidence>
<dbReference type="EMBL" id="JAULJE010000014">
    <property type="protein sequence ID" value="KAK1335200.1"/>
    <property type="molecule type" value="Genomic_DNA"/>
</dbReference>
<dbReference type="GO" id="GO:0003676">
    <property type="term" value="F:nucleic acid binding"/>
    <property type="evidence" value="ECO:0007669"/>
    <property type="project" value="InterPro"/>
</dbReference>